<dbReference type="Proteomes" id="UP001497516">
    <property type="component" value="Chromosome 7"/>
</dbReference>
<gene>
    <name evidence="5" type="ORF">LTRI10_LOCUS42939</name>
</gene>
<accession>A0AAV2FZA1</accession>
<dbReference type="FunFam" id="1.25.40.10:FF:000968">
    <property type="entry name" value="Pentatricopeptide repeat-containing protein, mitochondrial"/>
    <property type="match status" value="1"/>
</dbReference>
<dbReference type="Pfam" id="PF20430">
    <property type="entry name" value="Eplus_motif"/>
    <property type="match status" value="1"/>
</dbReference>
<feature type="repeat" description="PPR" evidence="3">
    <location>
        <begin position="268"/>
        <end position="302"/>
    </location>
</feature>
<dbReference type="EMBL" id="OZ034820">
    <property type="protein sequence ID" value="CAL1402973.1"/>
    <property type="molecule type" value="Genomic_DNA"/>
</dbReference>
<dbReference type="FunFam" id="1.25.40.10:FF:001093">
    <property type="entry name" value="Pentatricopeptide repeat-containing protein At2g34400"/>
    <property type="match status" value="1"/>
</dbReference>
<dbReference type="AlphaFoldDB" id="A0AAV2FZA1"/>
<dbReference type="Pfam" id="PF13041">
    <property type="entry name" value="PPR_2"/>
    <property type="match status" value="2"/>
</dbReference>
<organism evidence="5 6">
    <name type="scientific">Linum trigynum</name>
    <dbReference type="NCBI Taxonomy" id="586398"/>
    <lineage>
        <taxon>Eukaryota</taxon>
        <taxon>Viridiplantae</taxon>
        <taxon>Streptophyta</taxon>
        <taxon>Embryophyta</taxon>
        <taxon>Tracheophyta</taxon>
        <taxon>Spermatophyta</taxon>
        <taxon>Magnoliopsida</taxon>
        <taxon>eudicotyledons</taxon>
        <taxon>Gunneridae</taxon>
        <taxon>Pentapetalae</taxon>
        <taxon>rosids</taxon>
        <taxon>fabids</taxon>
        <taxon>Malpighiales</taxon>
        <taxon>Linaceae</taxon>
        <taxon>Linum</taxon>
    </lineage>
</organism>
<feature type="repeat" description="PPR" evidence="3">
    <location>
        <begin position="97"/>
        <end position="131"/>
    </location>
</feature>
<dbReference type="InterPro" id="IPR011990">
    <property type="entry name" value="TPR-like_helical_dom_sf"/>
</dbReference>
<protein>
    <recommendedName>
        <fullName evidence="4">DYW domain-containing protein</fullName>
    </recommendedName>
</protein>
<dbReference type="GO" id="GO:0009451">
    <property type="term" value="P:RNA modification"/>
    <property type="evidence" value="ECO:0007669"/>
    <property type="project" value="InterPro"/>
</dbReference>
<dbReference type="GO" id="GO:0008270">
    <property type="term" value="F:zinc ion binding"/>
    <property type="evidence" value="ECO:0007669"/>
    <property type="project" value="InterPro"/>
</dbReference>
<comment type="similarity">
    <text evidence="1">Belongs to the PPR family. PCMP-H subfamily.</text>
</comment>
<dbReference type="Gene3D" id="1.25.40.10">
    <property type="entry name" value="Tetratricopeptide repeat domain"/>
    <property type="match status" value="3"/>
</dbReference>
<feature type="repeat" description="PPR" evidence="3">
    <location>
        <begin position="198"/>
        <end position="232"/>
    </location>
</feature>
<proteinExistence type="inferred from homology"/>
<dbReference type="PANTHER" id="PTHR47926:SF507">
    <property type="entry name" value="DYW DOMAIN-CONTAINING PROTEIN"/>
    <property type="match status" value="1"/>
</dbReference>
<dbReference type="Pfam" id="PF14432">
    <property type="entry name" value="DYW_deaminase"/>
    <property type="match status" value="1"/>
</dbReference>
<evidence type="ECO:0000259" key="4">
    <source>
        <dbReference type="Pfam" id="PF14432"/>
    </source>
</evidence>
<dbReference type="Pfam" id="PF20431">
    <property type="entry name" value="E_motif"/>
    <property type="match status" value="1"/>
</dbReference>
<dbReference type="InterPro" id="IPR032867">
    <property type="entry name" value="DYW_dom"/>
</dbReference>
<dbReference type="PANTHER" id="PTHR47926">
    <property type="entry name" value="PENTATRICOPEPTIDE REPEAT-CONTAINING PROTEIN"/>
    <property type="match status" value="1"/>
</dbReference>
<dbReference type="PROSITE" id="PS51375">
    <property type="entry name" value="PPR"/>
    <property type="match status" value="3"/>
</dbReference>
<evidence type="ECO:0000256" key="3">
    <source>
        <dbReference type="PROSITE-ProRule" id="PRU00708"/>
    </source>
</evidence>
<sequence>MSEHYFELAPPVRALRLPLNSSSWRDPLAHIVRSCISLLQICGSSKLNLKKIHGLSIRRGVPLSDPYLGKYLIYIGVNLSVPMAYARSIFSQMKNPNTFTWNAIIRGYAESENPKPAIELYGLMHSNSVEPDTHTFPFVLKAVAKAVSITAGEQIHSIATRSGFESLVFVQNSLVHMYASCGQYQSAVKVFEVMPNRDLVTWNSVINGFALNGKPSEALALYQKMDLDGLKPDGFTMVSLFSACSKLGALALGRRAHVYMVKVGLDKSLHSVNALLDFYAKCGCTKDAKRVFDEMVERNVVSWTSLIVGLAVNGYGSEALKYFKQMEAEKWLPSEITFVGVLYACSHCGMVDEGFRYFDKIKQYYGIVPQIEHHGCMVDLLARAGKVKQAHDYIQQMPMQPNSVIWRTLLGACTKFGHVELAEVARAKLFHLEPKHSGDYVLMSNLYASERRWSDAHKARKSMLEEGVAKIRGHSLVELGNQVHEFHTGDRTHPQSEEIYAKLVEVTKRLRLEGHVAHTGHVYADIEEEEKENALVHHSEKIAVAFMLVCSPPGTPIRVFNNLRICGDCHVVIKLMSKVYGREITVRDCSRFHHFRDGSCSCGDYW</sequence>
<dbReference type="GO" id="GO:0003723">
    <property type="term" value="F:RNA binding"/>
    <property type="evidence" value="ECO:0007669"/>
    <property type="project" value="InterPro"/>
</dbReference>
<evidence type="ECO:0000256" key="1">
    <source>
        <dbReference type="ARBA" id="ARBA00006643"/>
    </source>
</evidence>
<dbReference type="Pfam" id="PF01535">
    <property type="entry name" value="PPR"/>
    <property type="match status" value="4"/>
</dbReference>
<reference evidence="5 6" key="1">
    <citation type="submission" date="2024-04" db="EMBL/GenBank/DDBJ databases">
        <authorList>
            <person name="Fracassetti M."/>
        </authorList>
    </citation>
    <scope>NUCLEOTIDE SEQUENCE [LARGE SCALE GENOMIC DNA]</scope>
</reference>
<evidence type="ECO:0000313" key="5">
    <source>
        <dbReference type="EMBL" id="CAL1402973.1"/>
    </source>
</evidence>
<dbReference type="InterPro" id="IPR046848">
    <property type="entry name" value="E_motif"/>
</dbReference>
<dbReference type="InterPro" id="IPR046960">
    <property type="entry name" value="PPR_At4g14850-like_plant"/>
</dbReference>
<keyword evidence="2" id="KW-0677">Repeat</keyword>
<evidence type="ECO:0000256" key="2">
    <source>
        <dbReference type="ARBA" id="ARBA00022737"/>
    </source>
</evidence>
<keyword evidence="6" id="KW-1185">Reference proteome</keyword>
<dbReference type="InterPro" id="IPR002885">
    <property type="entry name" value="PPR_rpt"/>
</dbReference>
<evidence type="ECO:0000313" key="6">
    <source>
        <dbReference type="Proteomes" id="UP001497516"/>
    </source>
</evidence>
<dbReference type="InterPro" id="IPR046849">
    <property type="entry name" value="E2_motif"/>
</dbReference>
<dbReference type="NCBIfam" id="TIGR00756">
    <property type="entry name" value="PPR"/>
    <property type="match status" value="4"/>
</dbReference>
<name>A0AAV2FZA1_9ROSI</name>
<feature type="domain" description="DYW" evidence="4">
    <location>
        <begin position="514"/>
        <end position="606"/>
    </location>
</feature>